<organism evidence="2 3">
    <name type="scientific">Letharia columbiana</name>
    <dbReference type="NCBI Taxonomy" id="112416"/>
    <lineage>
        <taxon>Eukaryota</taxon>
        <taxon>Fungi</taxon>
        <taxon>Dikarya</taxon>
        <taxon>Ascomycota</taxon>
        <taxon>Pezizomycotina</taxon>
        <taxon>Lecanoromycetes</taxon>
        <taxon>OSLEUM clade</taxon>
        <taxon>Lecanoromycetidae</taxon>
        <taxon>Lecanorales</taxon>
        <taxon>Lecanorineae</taxon>
        <taxon>Parmeliaceae</taxon>
        <taxon>Letharia</taxon>
    </lineage>
</organism>
<dbReference type="OrthoDB" id="5355396at2759"/>
<protein>
    <submittedName>
        <fullName evidence="2">Uncharacterized protein</fullName>
    </submittedName>
</protein>
<feature type="compositionally biased region" description="Gly residues" evidence="1">
    <location>
        <begin position="239"/>
        <end position="254"/>
    </location>
</feature>
<name>A0A8H6L9N1_9LECA</name>
<dbReference type="GeneID" id="59283029"/>
<evidence type="ECO:0000313" key="3">
    <source>
        <dbReference type="Proteomes" id="UP000578531"/>
    </source>
</evidence>
<evidence type="ECO:0000313" key="2">
    <source>
        <dbReference type="EMBL" id="KAF6240683.1"/>
    </source>
</evidence>
<sequence length="254" mass="28235">MLPSTSPDTPGTMTFMDSILDHRSPTTDHVFKTGIALSTHPSTSGIEPLPRLDYFLLNRLITLARPYLTKRQLKRMDYMADGRRSFYEAHHKSQVAYRDLLDAYACAETLDRTSEALRRQLAHTLAGDDDTTNNNTNNNDATAAATVRHRLVTLETQRRATNEDMRLRLHVLRAKAKNRHHVAAWYSDLKVVFLRDEMPWLAALGRRSYDRATGRRGSDRGSDGGGGSGAGGEVRECGLGLGWDGTGGEEGGMF</sequence>
<evidence type="ECO:0000256" key="1">
    <source>
        <dbReference type="SAM" id="MobiDB-lite"/>
    </source>
</evidence>
<accession>A0A8H6L9N1</accession>
<dbReference type="EMBL" id="JACCJC010000003">
    <property type="protein sequence ID" value="KAF6240683.1"/>
    <property type="molecule type" value="Genomic_DNA"/>
</dbReference>
<feature type="region of interest" description="Disordered" evidence="1">
    <location>
        <begin position="211"/>
        <end position="254"/>
    </location>
</feature>
<comment type="caution">
    <text evidence="2">The sequence shown here is derived from an EMBL/GenBank/DDBJ whole genome shotgun (WGS) entry which is preliminary data.</text>
</comment>
<dbReference type="AlphaFoldDB" id="A0A8H6L9N1"/>
<proteinExistence type="predicted"/>
<feature type="compositionally biased region" description="Basic and acidic residues" evidence="1">
    <location>
        <begin position="211"/>
        <end position="222"/>
    </location>
</feature>
<gene>
    <name evidence="2" type="ORF">HO173_001355</name>
</gene>
<feature type="compositionally biased region" description="Gly residues" evidence="1">
    <location>
        <begin position="223"/>
        <end position="232"/>
    </location>
</feature>
<dbReference type="Proteomes" id="UP000578531">
    <property type="component" value="Unassembled WGS sequence"/>
</dbReference>
<reference evidence="2 3" key="1">
    <citation type="journal article" date="2020" name="Genomics">
        <title>Complete, high-quality genomes from long-read metagenomic sequencing of two wolf lichen thalli reveals enigmatic genome architecture.</title>
        <authorList>
            <person name="McKenzie S.K."/>
            <person name="Walston R.F."/>
            <person name="Allen J.L."/>
        </authorList>
    </citation>
    <scope>NUCLEOTIDE SEQUENCE [LARGE SCALE GENOMIC DNA]</scope>
    <source>
        <strain evidence="2">WasteWater2</strain>
    </source>
</reference>
<keyword evidence="3" id="KW-1185">Reference proteome</keyword>
<dbReference type="RefSeq" id="XP_037169942.1">
    <property type="nucleotide sequence ID" value="XM_037303295.1"/>
</dbReference>